<dbReference type="AlphaFoldDB" id="A0A182NWK9"/>
<organism evidence="1 2">
    <name type="scientific">Anopheles dirus</name>
    <dbReference type="NCBI Taxonomy" id="7168"/>
    <lineage>
        <taxon>Eukaryota</taxon>
        <taxon>Metazoa</taxon>
        <taxon>Ecdysozoa</taxon>
        <taxon>Arthropoda</taxon>
        <taxon>Hexapoda</taxon>
        <taxon>Insecta</taxon>
        <taxon>Pterygota</taxon>
        <taxon>Neoptera</taxon>
        <taxon>Endopterygota</taxon>
        <taxon>Diptera</taxon>
        <taxon>Nematocera</taxon>
        <taxon>Culicoidea</taxon>
        <taxon>Culicidae</taxon>
        <taxon>Anophelinae</taxon>
        <taxon>Anopheles</taxon>
    </lineage>
</organism>
<reference evidence="1" key="2">
    <citation type="submission" date="2020-05" db="UniProtKB">
        <authorList>
            <consortium name="EnsemblMetazoa"/>
        </authorList>
    </citation>
    <scope>IDENTIFICATION</scope>
    <source>
        <strain evidence="1">WRAIR2</strain>
    </source>
</reference>
<reference evidence="2" key="1">
    <citation type="submission" date="2013-03" db="EMBL/GenBank/DDBJ databases">
        <title>The Genome Sequence of Anopheles dirus WRAIR2.</title>
        <authorList>
            <consortium name="The Broad Institute Genomics Platform"/>
            <person name="Neafsey D.E."/>
            <person name="Walton C."/>
            <person name="Walker B."/>
            <person name="Young S.K."/>
            <person name="Zeng Q."/>
            <person name="Gargeya S."/>
            <person name="Fitzgerald M."/>
            <person name="Haas B."/>
            <person name="Abouelleil A."/>
            <person name="Allen A.W."/>
            <person name="Alvarado L."/>
            <person name="Arachchi H.M."/>
            <person name="Berlin A.M."/>
            <person name="Chapman S.B."/>
            <person name="Gainer-Dewar J."/>
            <person name="Goldberg J."/>
            <person name="Griggs A."/>
            <person name="Gujja S."/>
            <person name="Hansen M."/>
            <person name="Howarth C."/>
            <person name="Imamovic A."/>
            <person name="Ireland A."/>
            <person name="Larimer J."/>
            <person name="McCowan C."/>
            <person name="Murphy C."/>
            <person name="Pearson M."/>
            <person name="Poon T.W."/>
            <person name="Priest M."/>
            <person name="Roberts A."/>
            <person name="Saif S."/>
            <person name="Shea T."/>
            <person name="Sisk P."/>
            <person name="Sykes S."/>
            <person name="Wortman J."/>
            <person name="Nusbaum C."/>
            <person name="Birren B."/>
        </authorList>
    </citation>
    <scope>NUCLEOTIDE SEQUENCE [LARGE SCALE GENOMIC DNA]</scope>
    <source>
        <strain evidence="2">WRAIR2</strain>
    </source>
</reference>
<accession>A0A182NWK9</accession>
<protein>
    <submittedName>
        <fullName evidence="1">Uncharacterized protein</fullName>
    </submittedName>
</protein>
<evidence type="ECO:0000313" key="2">
    <source>
        <dbReference type="Proteomes" id="UP000075884"/>
    </source>
</evidence>
<keyword evidence="2" id="KW-1185">Reference proteome</keyword>
<name>A0A182NWK9_9DIPT</name>
<dbReference type="VEuPathDB" id="VectorBase:ADIR014277"/>
<dbReference type="EnsemblMetazoa" id="ADIR014277-RA">
    <property type="protein sequence ID" value="ADIR014277-PA"/>
    <property type="gene ID" value="ADIR014277"/>
</dbReference>
<dbReference type="Proteomes" id="UP000075884">
    <property type="component" value="Unassembled WGS sequence"/>
</dbReference>
<sequence length="50" mass="5692">MRLENGPKMMGRLFKTRDVIQIVLHGACFANNTHLKEEVNKNKAPPASRE</sequence>
<proteinExistence type="predicted"/>
<evidence type="ECO:0000313" key="1">
    <source>
        <dbReference type="EnsemblMetazoa" id="ADIR014277-PA"/>
    </source>
</evidence>